<dbReference type="InterPro" id="IPR003694">
    <property type="entry name" value="NAD_synthase"/>
</dbReference>
<dbReference type="InterPro" id="IPR014729">
    <property type="entry name" value="Rossmann-like_a/b/a_fold"/>
</dbReference>
<dbReference type="GO" id="GO:0004359">
    <property type="term" value="F:glutaminase activity"/>
    <property type="evidence" value="ECO:0007669"/>
    <property type="project" value="InterPro"/>
</dbReference>
<keyword evidence="2 6" id="KW-0436">Ligase</keyword>
<reference evidence="9 10" key="1">
    <citation type="submission" date="2016-11" db="EMBL/GenBank/DDBJ databases">
        <authorList>
            <person name="Jaros S."/>
            <person name="Januszkiewicz K."/>
            <person name="Wedrychowicz H."/>
        </authorList>
    </citation>
    <scope>NUCLEOTIDE SEQUENCE [LARGE SCALE GENOMIC DNA]</scope>
    <source>
        <strain evidence="9 10">HD4</strain>
    </source>
</reference>
<protein>
    <recommendedName>
        <fullName evidence="7">NH(3)-dependent NAD(+) synthetase</fullName>
        <ecNumber evidence="7">6.3.1.5</ecNumber>
    </recommendedName>
</protein>
<dbReference type="SUPFAM" id="SSF52402">
    <property type="entry name" value="Adenine nucleotide alpha hydrolases-like"/>
    <property type="match status" value="1"/>
</dbReference>
<evidence type="ECO:0000256" key="5">
    <source>
        <dbReference type="ARBA" id="ARBA00023027"/>
    </source>
</evidence>
<keyword evidence="5 6" id="KW-0520">NAD</keyword>
<dbReference type="GO" id="GO:0005524">
    <property type="term" value="F:ATP binding"/>
    <property type="evidence" value="ECO:0007669"/>
    <property type="project" value="UniProtKB-KW"/>
</dbReference>
<evidence type="ECO:0000256" key="3">
    <source>
        <dbReference type="ARBA" id="ARBA00022741"/>
    </source>
</evidence>
<dbReference type="GO" id="GO:0008795">
    <property type="term" value="F:NAD+ synthase activity"/>
    <property type="evidence" value="ECO:0007669"/>
    <property type="project" value="UniProtKB-EC"/>
</dbReference>
<evidence type="ECO:0000256" key="2">
    <source>
        <dbReference type="ARBA" id="ARBA00022598"/>
    </source>
</evidence>
<dbReference type="GO" id="GO:0003952">
    <property type="term" value="F:NAD+ synthase (glutamine-hydrolyzing) activity"/>
    <property type="evidence" value="ECO:0007669"/>
    <property type="project" value="InterPro"/>
</dbReference>
<dbReference type="Pfam" id="PF02540">
    <property type="entry name" value="NAD_synthase"/>
    <property type="match status" value="1"/>
</dbReference>
<comment type="catalytic activity">
    <reaction evidence="7">
        <text>deamido-NAD(+) + NH4(+) + ATP = AMP + diphosphate + NAD(+) + H(+)</text>
        <dbReference type="Rhea" id="RHEA:21188"/>
        <dbReference type="ChEBI" id="CHEBI:15378"/>
        <dbReference type="ChEBI" id="CHEBI:28938"/>
        <dbReference type="ChEBI" id="CHEBI:30616"/>
        <dbReference type="ChEBI" id="CHEBI:33019"/>
        <dbReference type="ChEBI" id="CHEBI:57540"/>
        <dbReference type="ChEBI" id="CHEBI:58437"/>
        <dbReference type="ChEBI" id="CHEBI:456215"/>
        <dbReference type="EC" id="6.3.1.5"/>
    </reaction>
</comment>
<comment type="pathway">
    <text evidence="1">Cofactor biosynthesis; NAD(+) biosynthesis.</text>
</comment>
<evidence type="ECO:0000259" key="8">
    <source>
        <dbReference type="Pfam" id="PF02540"/>
    </source>
</evidence>
<dbReference type="GO" id="GO:0005737">
    <property type="term" value="C:cytoplasm"/>
    <property type="evidence" value="ECO:0007669"/>
    <property type="project" value="InterPro"/>
</dbReference>
<dbReference type="NCBIfam" id="TIGR00552">
    <property type="entry name" value="nadE"/>
    <property type="match status" value="1"/>
</dbReference>
<name>A0A1M6VGG4_SELRU</name>
<evidence type="ECO:0000256" key="7">
    <source>
        <dbReference type="RuleBase" id="RU003812"/>
    </source>
</evidence>
<evidence type="ECO:0000313" key="9">
    <source>
        <dbReference type="EMBL" id="SHK80549.1"/>
    </source>
</evidence>
<evidence type="ECO:0000256" key="6">
    <source>
        <dbReference type="RuleBase" id="RU003811"/>
    </source>
</evidence>
<dbReference type="GO" id="GO:0009435">
    <property type="term" value="P:NAD+ biosynthetic process"/>
    <property type="evidence" value="ECO:0007669"/>
    <property type="project" value="UniProtKB-UniPathway"/>
</dbReference>
<dbReference type="PANTHER" id="PTHR23090">
    <property type="entry name" value="NH 3 /GLUTAMINE-DEPENDENT NAD + SYNTHETASE"/>
    <property type="match status" value="1"/>
</dbReference>
<proteinExistence type="inferred from homology"/>
<evidence type="ECO:0000313" key="10">
    <source>
        <dbReference type="Proteomes" id="UP000184263"/>
    </source>
</evidence>
<dbReference type="CDD" id="cd00553">
    <property type="entry name" value="NAD_synthase"/>
    <property type="match status" value="1"/>
</dbReference>
<keyword evidence="3 6" id="KW-0547">Nucleotide-binding</keyword>
<accession>A0A1M6VGG4</accession>
<dbReference type="Proteomes" id="UP000184263">
    <property type="component" value="Unassembled WGS sequence"/>
</dbReference>
<dbReference type="EMBL" id="FRBC01000018">
    <property type="protein sequence ID" value="SHK80549.1"/>
    <property type="molecule type" value="Genomic_DNA"/>
</dbReference>
<dbReference type="RefSeq" id="WP_073090664.1">
    <property type="nucleotide sequence ID" value="NZ_FRBC01000018.1"/>
</dbReference>
<dbReference type="Gene3D" id="3.40.50.620">
    <property type="entry name" value="HUPs"/>
    <property type="match status" value="1"/>
</dbReference>
<comment type="similarity">
    <text evidence="6">Belongs to the NAD synthetase family.</text>
</comment>
<sequence length="261" mass="28358">MAEAKKYPPFNPEEDKRKIVAFLKEWFSKNGGPETKAVVGISGGKDSSVTAALCTEALGKDRVVGVLMPNGVQADMDDALRLVNHLGIQYRIVNIGTPFKEMLKALQYTEVPNHHNFHFAVTEALTQNLAPRLRMAVLYAVAQGVPAGGRVINTCNASEDYVGYSTKFGDSAGDVAPLAAYTVTEVLAIGDSLGLPAELVHKAPSDGLCGKTDEDNLGFTYAVLDEYIRTGICEDEAVKANIDRRHEMNKHKLELLPVVER</sequence>
<organism evidence="9 10">
    <name type="scientific">Selenomonas ruminantium</name>
    <dbReference type="NCBI Taxonomy" id="971"/>
    <lineage>
        <taxon>Bacteria</taxon>
        <taxon>Bacillati</taxon>
        <taxon>Bacillota</taxon>
        <taxon>Negativicutes</taxon>
        <taxon>Selenomonadales</taxon>
        <taxon>Selenomonadaceae</taxon>
        <taxon>Selenomonas</taxon>
    </lineage>
</organism>
<keyword evidence="4 6" id="KW-0067">ATP-binding</keyword>
<dbReference type="UniPathway" id="UPA00253">
    <property type="reaction ID" value="UER00333"/>
</dbReference>
<dbReference type="AlphaFoldDB" id="A0A1M6VGG4"/>
<gene>
    <name evidence="9" type="ORF">SAMN05216582_11855</name>
</gene>
<dbReference type="PANTHER" id="PTHR23090:SF9">
    <property type="entry name" value="GLUTAMINE-DEPENDENT NAD(+) SYNTHETASE"/>
    <property type="match status" value="1"/>
</dbReference>
<evidence type="ECO:0000256" key="4">
    <source>
        <dbReference type="ARBA" id="ARBA00022840"/>
    </source>
</evidence>
<dbReference type="InterPro" id="IPR022310">
    <property type="entry name" value="NAD/GMP_synthase"/>
</dbReference>
<feature type="domain" description="NAD/GMP synthase" evidence="8">
    <location>
        <begin position="18"/>
        <end position="252"/>
    </location>
</feature>
<dbReference type="OrthoDB" id="9803818at2"/>
<evidence type="ECO:0000256" key="1">
    <source>
        <dbReference type="ARBA" id="ARBA00004790"/>
    </source>
</evidence>
<dbReference type="EC" id="6.3.1.5" evidence="7"/>